<dbReference type="PATRIC" id="fig|796937.3.peg.92"/>
<dbReference type="BioCyc" id="EBAC796937-HMP:GMGH-89-MONOMER"/>
<evidence type="ECO:0000259" key="2">
    <source>
        <dbReference type="Pfam" id="PF01206"/>
    </source>
</evidence>
<dbReference type="Pfam" id="PF01206">
    <property type="entry name" value="TusA"/>
    <property type="match status" value="1"/>
</dbReference>
<dbReference type="EMBL" id="AFZE01000001">
    <property type="protein sequence ID" value="EHL16847.1"/>
    <property type="molecule type" value="Genomic_DNA"/>
</dbReference>
<organism evidence="3 4">
    <name type="scientific">Peptoanaerobacter stomatis</name>
    <dbReference type="NCBI Taxonomy" id="796937"/>
    <lineage>
        <taxon>Bacteria</taxon>
        <taxon>Bacillati</taxon>
        <taxon>Bacillota</taxon>
        <taxon>Clostridia</taxon>
        <taxon>Peptostreptococcales</taxon>
        <taxon>Filifactoraceae</taxon>
        <taxon>Peptoanaerobacter</taxon>
    </lineage>
</organism>
<dbReference type="PANTHER" id="PTHR33279:SF6">
    <property type="entry name" value="SULFUR CARRIER PROTEIN YEDF-RELATED"/>
    <property type="match status" value="1"/>
</dbReference>
<comment type="similarity">
    <text evidence="1">Belongs to the sulfur carrier protein TusA family.</text>
</comment>
<accession>G9WXK0</accession>
<proteinExistence type="inferred from homology"/>
<feature type="domain" description="UPF0033" evidence="2">
    <location>
        <begin position="3"/>
        <end position="70"/>
    </location>
</feature>
<dbReference type="Gene3D" id="3.30.110.40">
    <property type="entry name" value="TusA-like domain"/>
    <property type="match status" value="1"/>
</dbReference>
<evidence type="ECO:0000313" key="4">
    <source>
        <dbReference type="Proteomes" id="UP000006437"/>
    </source>
</evidence>
<dbReference type="RefSeq" id="WP_009524326.1">
    <property type="nucleotide sequence ID" value="NZ_JH414546.1"/>
</dbReference>
<dbReference type="HOGENOM" id="CLU_097491_0_0_9"/>
<dbReference type="InterPro" id="IPR001455">
    <property type="entry name" value="TusA-like"/>
</dbReference>
<comment type="caution">
    <text evidence="3">The sequence shown here is derived from an EMBL/GenBank/DDBJ whole genome shotgun (WGS) entry which is preliminary data.</text>
</comment>
<dbReference type="InterPro" id="IPR019870">
    <property type="entry name" value="Se_metab_YedF"/>
</dbReference>
<evidence type="ECO:0000256" key="1">
    <source>
        <dbReference type="ARBA" id="ARBA00008984"/>
    </source>
</evidence>
<dbReference type="InterPro" id="IPR003787">
    <property type="entry name" value="Sulphur_relay_DsrE/F-like"/>
</dbReference>
<name>G9WXK0_9FIRM</name>
<protein>
    <submittedName>
        <fullName evidence="3">Selenium metabolism protein YedF</fullName>
    </submittedName>
</protein>
<gene>
    <name evidence="3" type="ORF">HMPREF9629_00089</name>
</gene>
<dbReference type="SUPFAM" id="SSF64307">
    <property type="entry name" value="SirA-like"/>
    <property type="match status" value="1"/>
</dbReference>
<dbReference type="NCBIfam" id="TIGR03527">
    <property type="entry name" value="selenium_YedF"/>
    <property type="match status" value="1"/>
</dbReference>
<sequence length="191" mass="20878">MKHTLDCTGLECPMPVVKAKNMLEENESITLDVIVDNETAKENVSKLAASMNLSYTAKDDAGKFIITIVKNSSTKVEGHKKGMVLLVKTQYLGSGDDELGAILMKSFVFSLTQSKPYPSKVIFVNSGVKLTTQNEEVIKNLKVLENEGVEIISCGTCLDFYGLKEELKVGIVGNMYDIVDSINNAESKMSV</sequence>
<reference evidence="3 4" key="1">
    <citation type="submission" date="2011-08" db="EMBL/GenBank/DDBJ databases">
        <title>The Genome Sequence of Eubacteriaceae bacterium ACC19a.</title>
        <authorList>
            <consortium name="The Broad Institute Genome Sequencing Platform"/>
            <person name="Earl A."/>
            <person name="Ward D."/>
            <person name="Feldgarden M."/>
            <person name="Gevers D."/>
            <person name="Sizova M."/>
            <person name="Hazen A."/>
            <person name="Epstein S."/>
            <person name="Young S.K."/>
            <person name="Zeng Q."/>
            <person name="Gargeya S."/>
            <person name="Fitzgerald M."/>
            <person name="Haas B."/>
            <person name="Abouelleil A."/>
            <person name="Alvarado L."/>
            <person name="Arachchi H.M."/>
            <person name="Berlin A."/>
            <person name="Brown A."/>
            <person name="Chapman S.B."/>
            <person name="Chen Z."/>
            <person name="Dunbar C."/>
            <person name="Freedman E."/>
            <person name="Gearin G."/>
            <person name="Gellesch M."/>
            <person name="Goldberg J."/>
            <person name="Griggs A."/>
            <person name="Gujja S."/>
            <person name="Heiman D."/>
            <person name="Howarth C."/>
            <person name="Larson L."/>
            <person name="Lui A."/>
            <person name="MacDonald P.J.P."/>
            <person name="Montmayeur A."/>
            <person name="Murphy C."/>
            <person name="Neiman D."/>
            <person name="Pearson M."/>
            <person name="Priest M."/>
            <person name="Roberts A."/>
            <person name="Saif S."/>
            <person name="Shea T."/>
            <person name="Shenoy N."/>
            <person name="Sisk P."/>
            <person name="Stolte C."/>
            <person name="Sykes S."/>
            <person name="Wortman J."/>
            <person name="Nusbaum C."/>
            <person name="Birren B."/>
        </authorList>
    </citation>
    <scope>NUCLEOTIDE SEQUENCE [LARGE SCALE GENOMIC DNA]</scope>
    <source>
        <strain evidence="3 4">ACC19a</strain>
    </source>
</reference>
<dbReference type="SUPFAM" id="SSF75169">
    <property type="entry name" value="DsrEFH-like"/>
    <property type="match status" value="1"/>
</dbReference>
<dbReference type="AlphaFoldDB" id="G9WXK0"/>
<dbReference type="InterPro" id="IPR036868">
    <property type="entry name" value="TusA-like_sf"/>
</dbReference>
<evidence type="ECO:0000313" key="3">
    <source>
        <dbReference type="EMBL" id="EHL16847.1"/>
    </source>
</evidence>
<dbReference type="CDD" id="cd03421">
    <property type="entry name" value="SirA_like_N"/>
    <property type="match status" value="1"/>
</dbReference>
<dbReference type="Pfam" id="PF02635">
    <property type="entry name" value="DsrE"/>
    <property type="match status" value="1"/>
</dbReference>
<dbReference type="PANTHER" id="PTHR33279">
    <property type="entry name" value="SULFUR CARRIER PROTEIN YEDF-RELATED"/>
    <property type="match status" value="1"/>
</dbReference>
<dbReference type="InterPro" id="IPR027396">
    <property type="entry name" value="DsrEFH-like"/>
</dbReference>
<dbReference type="Proteomes" id="UP000006437">
    <property type="component" value="Unassembled WGS sequence"/>
</dbReference>